<dbReference type="GO" id="GO:0016747">
    <property type="term" value="F:acyltransferase activity, transferring groups other than amino-acyl groups"/>
    <property type="evidence" value="ECO:0007669"/>
    <property type="project" value="InterPro"/>
</dbReference>
<dbReference type="Proteomes" id="UP000464718">
    <property type="component" value="Chromosome i"/>
</dbReference>
<dbReference type="InterPro" id="IPR053144">
    <property type="entry name" value="Acetyltransferase_Butenolide"/>
</dbReference>
<dbReference type="EMBL" id="NIXT01000716">
    <property type="protein sequence ID" value="OXE32331.1"/>
    <property type="molecule type" value="Genomic_DNA"/>
</dbReference>
<reference evidence="2" key="2">
    <citation type="journal article" date="2018" name="Genome Biol.">
        <title>SKESA: strategic k-mer extension for scrupulous assemblies.</title>
        <authorList>
            <person name="Souvorov A."/>
            <person name="Agarwala R."/>
            <person name="Lipman D.J."/>
        </authorList>
    </citation>
    <scope>NUCLEOTIDE SEQUENCE</scope>
    <source>
        <strain evidence="2">1930</strain>
    </source>
</reference>
<evidence type="ECO:0000313" key="2">
    <source>
        <dbReference type="EMBL" id="HAS6675367.1"/>
    </source>
</evidence>
<evidence type="ECO:0000259" key="1">
    <source>
        <dbReference type="PROSITE" id="PS51186"/>
    </source>
</evidence>
<dbReference type="Gene3D" id="3.40.630.30">
    <property type="match status" value="1"/>
</dbReference>
<dbReference type="Pfam" id="PF00583">
    <property type="entry name" value="Acetyltransf_1"/>
    <property type="match status" value="1"/>
</dbReference>
<gene>
    <name evidence="3" type="ORF">CA163_13240</name>
    <name evidence="4" type="ORF">EHC69_11555</name>
    <name evidence="2" type="ORF">I7278_00940</name>
</gene>
<sequence>MRRMPTRLSVWLRKYKPMLRDTMQGFRITTLLDDMDLGVIYEFISNSYWGKGIPRERLEKSLRHSFCFAVLDDENQLVAFARLITDRTTFAYLADVFVVEAHRGKGISKWLISEIVAHPELQGLRRMMLATRDAHGLYEQFGFTPIAPVENFMQIWKPNVYQS</sequence>
<dbReference type="AlphaFoldDB" id="A0A227JB04"/>
<dbReference type="PANTHER" id="PTHR43233:SF1">
    <property type="entry name" value="FAMILY N-ACETYLTRANSFERASE, PUTATIVE (AFU_ORTHOLOGUE AFUA_6G03350)-RELATED"/>
    <property type="match status" value="1"/>
</dbReference>
<dbReference type="Proteomes" id="UP000856022">
    <property type="component" value="Unassembled WGS sequence"/>
</dbReference>
<keyword evidence="3" id="KW-0808">Transferase</keyword>
<evidence type="ECO:0000313" key="5">
    <source>
        <dbReference type="Proteomes" id="UP000214596"/>
    </source>
</evidence>
<dbReference type="EMBL" id="DACQKT010000001">
    <property type="protein sequence ID" value="HAS6675367.1"/>
    <property type="molecule type" value="Genomic_DNA"/>
</dbReference>
<dbReference type="STRING" id="670.ACZ92_18240"/>
<dbReference type="PROSITE" id="PS51186">
    <property type="entry name" value="GNAT"/>
    <property type="match status" value="1"/>
</dbReference>
<dbReference type="InterPro" id="IPR016181">
    <property type="entry name" value="Acyl_CoA_acyltransferase"/>
</dbReference>
<dbReference type="OMA" id="LSKWLME"/>
<dbReference type="InterPro" id="IPR000182">
    <property type="entry name" value="GNAT_dom"/>
</dbReference>
<reference evidence="2" key="4">
    <citation type="submission" date="2019-12" db="EMBL/GenBank/DDBJ databases">
        <authorList>
            <consortium name="NCBI Pathogen Detection Project"/>
        </authorList>
    </citation>
    <scope>NUCLEOTIDE SEQUENCE</scope>
    <source>
        <strain evidence="2">1930</strain>
    </source>
</reference>
<evidence type="ECO:0000313" key="3">
    <source>
        <dbReference type="EMBL" id="OXE32331.1"/>
    </source>
</evidence>
<dbReference type="EMBL" id="CP034298">
    <property type="protein sequence ID" value="QHH09938.1"/>
    <property type="molecule type" value="Genomic_DNA"/>
</dbReference>
<proteinExistence type="predicted"/>
<dbReference type="PANTHER" id="PTHR43233">
    <property type="entry name" value="FAMILY N-ACETYLTRANSFERASE, PUTATIVE (AFU_ORTHOLOGUE AFUA_6G03350)-RELATED"/>
    <property type="match status" value="1"/>
</dbReference>
<feature type="domain" description="N-acetyltransferase" evidence="1">
    <location>
        <begin position="27"/>
        <end position="161"/>
    </location>
</feature>
<dbReference type="CDD" id="cd04301">
    <property type="entry name" value="NAT_SF"/>
    <property type="match status" value="1"/>
</dbReference>
<evidence type="ECO:0000313" key="6">
    <source>
        <dbReference type="Proteomes" id="UP000464718"/>
    </source>
</evidence>
<accession>A0A227JB04</accession>
<dbReference type="OrthoDB" id="3216107at2"/>
<dbReference type="Proteomes" id="UP000214596">
    <property type="component" value="Unassembled WGS sequence"/>
</dbReference>
<reference evidence="3 5" key="1">
    <citation type="journal article" date="2017" name="Appl. Environ. Microbiol.">
        <title>Parallel evolution of two clades of a major Atlantic endemic Vibrio parahaemolyticus pathogen lineage by independent acquisition of related pathogenicity islands.</title>
        <authorList>
            <person name="Xu F."/>
            <person name="Gonzalez-Escalona N."/>
            <person name="Drees K.P."/>
            <person name="Sebra R.P."/>
            <person name="Cooper V.S."/>
            <person name="Jones S.H."/>
            <person name="Whistler C.A."/>
        </authorList>
    </citation>
    <scope>NUCLEOTIDE SEQUENCE [LARGE SCALE GENOMIC DNA]</scope>
    <source>
        <strain evidence="3 5">MAVP-3</strain>
    </source>
</reference>
<organism evidence="3 5">
    <name type="scientific">Vibrio parahaemolyticus</name>
    <dbReference type="NCBI Taxonomy" id="670"/>
    <lineage>
        <taxon>Bacteria</taxon>
        <taxon>Pseudomonadati</taxon>
        <taxon>Pseudomonadota</taxon>
        <taxon>Gammaproteobacteria</taxon>
        <taxon>Vibrionales</taxon>
        <taxon>Vibrionaceae</taxon>
        <taxon>Vibrio</taxon>
    </lineage>
</organism>
<reference evidence="4 6" key="3">
    <citation type="submission" date="2018-12" db="EMBL/GenBank/DDBJ databases">
        <title>Genomic insights into the evolutionary origins and pathogenicity of five Vibrio parahaemolyticus strains isolated from the shrimp with acute hepatopancreatic necrosis disease (AHPND).</title>
        <authorList>
            <person name="Yang Q."/>
            <person name="Dong X."/>
            <person name="Xie G."/>
            <person name="Fu S."/>
            <person name="Zou P."/>
            <person name="Sun J."/>
            <person name="Wang Y."/>
            <person name="Huang J."/>
        </authorList>
    </citation>
    <scope>NUCLEOTIDE SEQUENCE [LARGE SCALE GENOMIC DNA]</scope>
    <source>
        <strain evidence="4 6">20160303005-1</strain>
    </source>
</reference>
<protein>
    <submittedName>
        <fullName evidence="2 3">N-acetyltransferase</fullName>
    </submittedName>
</protein>
<evidence type="ECO:0000313" key="4">
    <source>
        <dbReference type="EMBL" id="QHH09938.1"/>
    </source>
</evidence>
<dbReference type="SUPFAM" id="SSF55729">
    <property type="entry name" value="Acyl-CoA N-acyltransferases (Nat)"/>
    <property type="match status" value="1"/>
</dbReference>
<name>A0A227JB04_VIBPH</name>